<evidence type="ECO:0008006" key="3">
    <source>
        <dbReference type="Google" id="ProtNLM"/>
    </source>
</evidence>
<dbReference type="AlphaFoldDB" id="A0A8J3EES2"/>
<gene>
    <name evidence="1" type="ORF">GCM10011415_03340</name>
</gene>
<organism evidence="1 2">
    <name type="scientific">Salipiger pallidus</name>
    <dbReference type="NCBI Taxonomy" id="1775170"/>
    <lineage>
        <taxon>Bacteria</taxon>
        <taxon>Pseudomonadati</taxon>
        <taxon>Pseudomonadota</taxon>
        <taxon>Alphaproteobacteria</taxon>
        <taxon>Rhodobacterales</taxon>
        <taxon>Roseobacteraceae</taxon>
        <taxon>Salipiger</taxon>
    </lineage>
</organism>
<protein>
    <recommendedName>
        <fullName evidence="3">Type IV pilus biogenesis</fullName>
    </recommendedName>
</protein>
<comment type="caution">
    <text evidence="1">The sequence shown here is derived from an EMBL/GenBank/DDBJ whole genome shotgun (WGS) entry which is preliminary data.</text>
</comment>
<reference evidence="1" key="1">
    <citation type="journal article" date="2014" name="Int. J. Syst. Evol. Microbiol.">
        <title>Complete genome sequence of Corynebacterium casei LMG S-19264T (=DSM 44701T), isolated from a smear-ripened cheese.</title>
        <authorList>
            <consortium name="US DOE Joint Genome Institute (JGI-PGF)"/>
            <person name="Walter F."/>
            <person name="Albersmeier A."/>
            <person name="Kalinowski J."/>
            <person name="Ruckert C."/>
        </authorList>
    </citation>
    <scope>NUCLEOTIDE SEQUENCE</scope>
    <source>
        <strain evidence="1">CGMCC 1.15762</strain>
    </source>
</reference>
<reference evidence="1" key="2">
    <citation type="submission" date="2020-09" db="EMBL/GenBank/DDBJ databases">
        <authorList>
            <person name="Sun Q."/>
            <person name="Zhou Y."/>
        </authorList>
    </citation>
    <scope>NUCLEOTIDE SEQUENCE</scope>
    <source>
        <strain evidence="1">CGMCC 1.15762</strain>
    </source>
</reference>
<sequence length="87" mass="9039">MAQELTPSNVAKTATRSADIPRRGIVLLGIYGSEEAPSVLFRTPGGKTGSARIGERIAGLRIVAVDDGRVALANGKTAHWVSVPGND</sequence>
<dbReference type="Proteomes" id="UP000617145">
    <property type="component" value="Unassembled WGS sequence"/>
</dbReference>
<keyword evidence="2" id="KW-1185">Reference proteome</keyword>
<dbReference type="EMBL" id="BMJV01000001">
    <property type="protein sequence ID" value="GGG60695.1"/>
    <property type="molecule type" value="Genomic_DNA"/>
</dbReference>
<evidence type="ECO:0000313" key="1">
    <source>
        <dbReference type="EMBL" id="GGG60695.1"/>
    </source>
</evidence>
<dbReference type="RefSeq" id="WP_188788177.1">
    <property type="nucleotide sequence ID" value="NZ_BMJV01000001.1"/>
</dbReference>
<name>A0A8J3EES2_9RHOB</name>
<proteinExistence type="predicted"/>
<accession>A0A8J3EES2</accession>
<evidence type="ECO:0000313" key="2">
    <source>
        <dbReference type="Proteomes" id="UP000617145"/>
    </source>
</evidence>